<evidence type="ECO:0008006" key="3">
    <source>
        <dbReference type="Google" id="ProtNLM"/>
    </source>
</evidence>
<sequence length="103" mass="12443">MNKNKYYINMGTQEISLNHDANNDDFVVYATEEEIIKLREIFDEVYNSDMRSFFRAHIPAMPYHQDQDNDDYDVEMKSAFRMIHDLGDEMTREHIEQMRILED</sequence>
<dbReference type="AlphaFoldDB" id="A0A1I2NFY2"/>
<reference evidence="2" key="1">
    <citation type="submission" date="2016-10" db="EMBL/GenBank/DDBJ databases">
        <authorList>
            <person name="Varghese N."/>
            <person name="Submissions S."/>
        </authorList>
    </citation>
    <scope>NUCLEOTIDE SEQUENCE [LARGE SCALE GENOMIC DNA]</scope>
    <source>
        <strain evidence="2">FP5</strain>
    </source>
</reference>
<protein>
    <recommendedName>
        <fullName evidence="3">Hydrolase</fullName>
    </recommendedName>
</protein>
<dbReference type="Proteomes" id="UP000198897">
    <property type="component" value="Unassembled WGS sequence"/>
</dbReference>
<evidence type="ECO:0000313" key="2">
    <source>
        <dbReference type="Proteomes" id="UP000198897"/>
    </source>
</evidence>
<name>A0A1I2NFY2_9BACI</name>
<dbReference type="EMBL" id="FOOG01000019">
    <property type="protein sequence ID" value="SFG02478.1"/>
    <property type="molecule type" value="Genomic_DNA"/>
</dbReference>
<keyword evidence="2" id="KW-1185">Reference proteome</keyword>
<dbReference type="OrthoDB" id="2706506at2"/>
<accession>A0A1I2NFY2</accession>
<dbReference type="RefSeq" id="WP_089752153.1">
    <property type="nucleotide sequence ID" value="NZ_FOOG01000019.1"/>
</dbReference>
<gene>
    <name evidence="1" type="ORF">SAMN05216353_11916</name>
</gene>
<organism evidence="1 2">
    <name type="scientific">Halobacillus alkaliphilus</name>
    <dbReference type="NCBI Taxonomy" id="396056"/>
    <lineage>
        <taxon>Bacteria</taxon>
        <taxon>Bacillati</taxon>
        <taxon>Bacillota</taxon>
        <taxon>Bacilli</taxon>
        <taxon>Bacillales</taxon>
        <taxon>Bacillaceae</taxon>
        <taxon>Halobacillus</taxon>
    </lineage>
</organism>
<proteinExistence type="predicted"/>
<evidence type="ECO:0000313" key="1">
    <source>
        <dbReference type="EMBL" id="SFG02478.1"/>
    </source>
</evidence>